<proteinExistence type="predicted"/>
<organism evidence="1 2">
    <name type="scientific">Methanobrevibacter curvatus</name>
    <dbReference type="NCBI Taxonomy" id="49547"/>
    <lineage>
        <taxon>Archaea</taxon>
        <taxon>Methanobacteriati</taxon>
        <taxon>Methanobacteriota</taxon>
        <taxon>Methanomada group</taxon>
        <taxon>Methanobacteria</taxon>
        <taxon>Methanobacteriales</taxon>
        <taxon>Methanobacteriaceae</taxon>
        <taxon>Methanobrevibacter</taxon>
    </lineage>
</organism>
<accession>A0A165Z1W8</accession>
<sequence length="89" mass="10696">MKEKHENKIKIKKYLIYYYETKRGWAIVIMPDEVRIDNFHGFPHMHYFAGDNNHKSIKTNTLTEALAIIINYLTKNDELIKEDLKEELK</sequence>
<keyword evidence="2" id="KW-1185">Reference proteome</keyword>
<name>A0A165Z1W8_9EURY</name>
<dbReference type="AlphaFoldDB" id="A0A165Z1W8"/>
<gene>
    <name evidence="1" type="ORF">MBCUR_18780</name>
</gene>
<dbReference type="RefSeq" id="WP_067092642.1">
    <property type="nucleotide sequence ID" value="NZ_LWMV01000222.1"/>
</dbReference>
<dbReference type="PATRIC" id="fig|49547.3.peg.1984"/>
<reference evidence="1 2" key="1">
    <citation type="submission" date="2016-04" db="EMBL/GenBank/DDBJ databases">
        <title>Genome sequence of Methanobrevibacter curvatus DSM 11111.</title>
        <authorList>
            <person name="Poehlein A."/>
            <person name="Seedorf H."/>
            <person name="Daniel R."/>
        </authorList>
    </citation>
    <scope>NUCLEOTIDE SEQUENCE [LARGE SCALE GENOMIC DNA]</scope>
    <source>
        <strain evidence="1 2">DSM 11111</strain>
    </source>
</reference>
<evidence type="ECO:0000313" key="2">
    <source>
        <dbReference type="Proteomes" id="UP000077245"/>
    </source>
</evidence>
<comment type="caution">
    <text evidence="1">The sequence shown here is derived from an EMBL/GenBank/DDBJ whole genome shotgun (WGS) entry which is preliminary data.</text>
</comment>
<evidence type="ECO:0000313" key="1">
    <source>
        <dbReference type="EMBL" id="KZX10143.1"/>
    </source>
</evidence>
<dbReference type="Proteomes" id="UP000077245">
    <property type="component" value="Unassembled WGS sequence"/>
</dbReference>
<protein>
    <submittedName>
        <fullName evidence="1">Uncharacterized protein</fullName>
    </submittedName>
</protein>
<dbReference type="STRING" id="49547.MBCUR_18780"/>
<dbReference type="EMBL" id="LWMV01000222">
    <property type="protein sequence ID" value="KZX10143.1"/>
    <property type="molecule type" value="Genomic_DNA"/>
</dbReference>